<sequence length="168" mass="19297">MACLKSSDPEVVSFARTIMEQNLKLGIKKLESLNWAPITRAMRNKTGYRNMTYRDPDPSQGDIPQVPVFCRQCGFTTLDTTPVFHIYTGAYVVRKGSCYTCELNPGDVRHGRKRARRILYPVNPIAYIPWYRLQRPWQPSYASPRLNALDELPPGLQLDKIRPRDQGV</sequence>
<organism evidence="1 2">
    <name type="scientific">Chaetomium strumarium</name>
    <dbReference type="NCBI Taxonomy" id="1170767"/>
    <lineage>
        <taxon>Eukaryota</taxon>
        <taxon>Fungi</taxon>
        <taxon>Dikarya</taxon>
        <taxon>Ascomycota</taxon>
        <taxon>Pezizomycotina</taxon>
        <taxon>Sordariomycetes</taxon>
        <taxon>Sordariomycetidae</taxon>
        <taxon>Sordariales</taxon>
        <taxon>Chaetomiaceae</taxon>
        <taxon>Chaetomium</taxon>
    </lineage>
</organism>
<reference evidence="1" key="1">
    <citation type="journal article" date="2023" name="Mol. Phylogenet. Evol.">
        <title>Genome-scale phylogeny and comparative genomics of the fungal order Sordariales.</title>
        <authorList>
            <person name="Hensen N."/>
            <person name="Bonometti L."/>
            <person name="Westerberg I."/>
            <person name="Brannstrom I.O."/>
            <person name="Guillou S."/>
            <person name="Cros-Aarteil S."/>
            <person name="Calhoun S."/>
            <person name="Haridas S."/>
            <person name="Kuo A."/>
            <person name="Mondo S."/>
            <person name="Pangilinan J."/>
            <person name="Riley R."/>
            <person name="LaButti K."/>
            <person name="Andreopoulos B."/>
            <person name="Lipzen A."/>
            <person name="Chen C."/>
            <person name="Yan M."/>
            <person name="Daum C."/>
            <person name="Ng V."/>
            <person name="Clum A."/>
            <person name="Steindorff A."/>
            <person name="Ohm R.A."/>
            <person name="Martin F."/>
            <person name="Silar P."/>
            <person name="Natvig D.O."/>
            <person name="Lalanne C."/>
            <person name="Gautier V."/>
            <person name="Ament-Velasquez S.L."/>
            <person name="Kruys A."/>
            <person name="Hutchinson M.I."/>
            <person name="Powell A.J."/>
            <person name="Barry K."/>
            <person name="Miller A.N."/>
            <person name="Grigoriev I.V."/>
            <person name="Debuchy R."/>
            <person name="Gladieux P."/>
            <person name="Hiltunen Thoren M."/>
            <person name="Johannesson H."/>
        </authorList>
    </citation>
    <scope>NUCLEOTIDE SEQUENCE</scope>
    <source>
        <strain evidence="1">CBS 333.67</strain>
    </source>
</reference>
<name>A0AAJ0GM90_9PEZI</name>
<gene>
    <name evidence="1" type="ORF">B0T15DRAFT_496987</name>
</gene>
<protein>
    <submittedName>
        <fullName evidence="1">Uncharacterized protein</fullName>
    </submittedName>
</protein>
<dbReference type="Proteomes" id="UP001273166">
    <property type="component" value="Unassembled WGS sequence"/>
</dbReference>
<comment type="caution">
    <text evidence="1">The sequence shown here is derived from an EMBL/GenBank/DDBJ whole genome shotgun (WGS) entry which is preliminary data.</text>
</comment>
<dbReference type="RefSeq" id="XP_062718307.1">
    <property type="nucleotide sequence ID" value="XM_062867232.1"/>
</dbReference>
<proteinExistence type="predicted"/>
<keyword evidence="2" id="KW-1185">Reference proteome</keyword>
<dbReference type="GeneID" id="87886061"/>
<evidence type="ECO:0000313" key="2">
    <source>
        <dbReference type="Proteomes" id="UP001273166"/>
    </source>
</evidence>
<evidence type="ECO:0000313" key="1">
    <source>
        <dbReference type="EMBL" id="KAK3302527.1"/>
    </source>
</evidence>
<accession>A0AAJ0GM90</accession>
<dbReference type="AlphaFoldDB" id="A0AAJ0GM90"/>
<reference evidence="1" key="2">
    <citation type="submission" date="2023-06" db="EMBL/GenBank/DDBJ databases">
        <authorList>
            <consortium name="Lawrence Berkeley National Laboratory"/>
            <person name="Mondo S.J."/>
            <person name="Hensen N."/>
            <person name="Bonometti L."/>
            <person name="Westerberg I."/>
            <person name="Brannstrom I.O."/>
            <person name="Guillou S."/>
            <person name="Cros-Aarteil S."/>
            <person name="Calhoun S."/>
            <person name="Haridas S."/>
            <person name="Kuo A."/>
            <person name="Pangilinan J."/>
            <person name="Riley R."/>
            <person name="Labutti K."/>
            <person name="Andreopoulos B."/>
            <person name="Lipzen A."/>
            <person name="Chen C."/>
            <person name="Yanf M."/>
            <person name="Daum C."/>
            <person name="Ng V."/>
            <person name="Clum A."/>
            <person name="Steindorff A."/>
            <person name="Ohm R."/>
            <person name="Martin F."/>
            <person name="Silar P."/>
            <person name="Natvig D."/>
            <person name="Lalanne C."/>
            <person name="Gautier V."/>
            <person name="Ament-Velasquez S.L."/>
            <person name="Kruys A."/>
            <person name="Hutchinson M.I."/>
            <person name="Powell A.J."/>
            <person name="Barry K."/>
            <person name="Miller A.N."/>
            <person name="Grigoriev I.V."/>
            <person name="Debuchy R."/>
            <person name="Gladieux P."/>
            <person name="Thoren M.H."/>
            <person name="Johannesson H."/>
        </authorList>
    </citation>
    <scope>NUCLEOTIDE SEQUENCE</scope>
    <source>
        <strain evidence="1">CBS 333.67</strain>
    </source>
</reference>
<dbReference type="EMBL" id="JAUDZG010000007">
    <property type="protein sequence ID" value="KAK3302527.1"/>
    <property type="molecule type" value="Genomic_DNA"/>
</dbReference>